<evidence type="ECO:0000313" key="2">
    <source>
        <dbReference type="Proteomes" id="UP000249166"/>
    </source>
</evidence>
<organism evidence="1 2">
    <name type="scientific">Arthrobacter globiformis</name>
    <dbReference type="NCBI Taxonomy" id="1665"/>
    <lineage>
        <taxon>Bacteria</taxon>
        <taxon>Bacillati</taxon>
        <taxon>Actinomycetota</taxon>
        <taxon>Actinomycetes</taxon>
        <taxon>Micrococcales</taxon>
        <taxon>Micrococcaceae</taxon>
        <taxon>Arthrobacter</taxon>
    </lineage>
</organism>
<name>A0A328HEP7_ARTGO</name>
<evidence type="ECO:0008006" key="3">
    <source>
        <dbReference type="Google" id="ProtNLM"/>
    </source>
</evidence>
<dbReference type="Proteomes" id="UP000249166">
    <property type="component" value="Unassembled WGS sequence"/>
</dbReference>
<accession>A0A328HEP7</accession>
<comment type="caution">
    <text evidence="1">The sequence shown here is derived from an EMBL/GenBank/DDBJ whole genome shotgun (WGS) entry which is preliminary data.</text>
</comment>
<protein>
    <recommendedName>
        <fullName evidence="3">DUF559 domain-containing protein</fullName>
    </recommendedName>
</protein>
<gene>
    <name evidence="1" type="ORF">DBZ45_11960</name>
</gene>
<dbReference type="AlphaFoldDB" id="A0A328HEP7"/>
<sequence>MRGIRKARFALDMIRVGADSAPETMMRLALVRAGLPEPTLNVVLRNRMGHPVVWPDAAYPELRIALQYDGAHHGGLEQYRRDIKRQGLTESLGWHELRVQSSDLEGDRPFIVEKVRAVLRGPNAAAINERTGS</sequence>
<dbReference type="SUPFAM" id="SSF52980">
    <property type="entry name" value="Restriction endonuclease-like"/>
    <property type="match status" value="1"/>
</dbReference>
<dbReference type="OrthoDB" id="3234479at2"/>
<dbReference type="RefSeq" id="WP_111904118.1">
    <property type="nucleotide sequence ID" value="NZ_QLNP01000077.1"/>
</dbReference>
<reference evidence="1 2" key="1">
    <citation type="submission" date="2018-04" db="EMBL/GenBank/DDBJ databases">
        <title>Bacteria isolated from cave deposits of Manipur.</title>
        <authorList>
            <person name="Sahoo D."/>
            <person name="Sarangthem I."/>
            <person name="Nandeibam J."/>
        </authorList>
    </citation>
    <scope>NUCLEOTIDE SEQUENCE [LARGE SCALE GENOMIC DNA]</scope>
    <source>
        <strain evidence="2">mrc11</strain>
    </source>
</reference>
<dbReference type="Gene3D" id="3.40.960.10">
    <property type="entry name" value="VSR Endonuclease"/>
    <property type="match status" value="1"/>
</dbReference>
<evidence type="ECO:0000313" key="1">
    <source>
        <dbReference type="EMBL" id="RAM37136.1"/>
    </source>
</evidence>
<dbReference type="InterPro" id="IPR011335">
    <property type="entry name" value="Restrct_endonuc-II-like"/>
</dbReference>
<proteinExistence type="predicted"/>
<dbReference type="EMBL" id="QLNP01000077">
    <property type="protein sequence ID" value="RAM37136.1"/>
    <property type="molecule type" value="Genomic_DNA"/>
</dbReference>